<comment type="caution">
    <text evidence="1">The sequence shown here is derived from an EMBL/GenBank/DDBJ whole genome shotgun (WGS) entry which is preliminary data.</text>
</comment>
<organism evidence="1 2">
    <name type="scientific">Trichinella pseudospiralis</name>
    <name type="common">Parasitic roundworm</name>
    <dbReference type="NCBI Taxonomy" id="6337"/>
    <lineage>
        <taxon>Eukaryota</taxon>
        <taxon>Metazoa</taxon>
        <taxon>Ecdysozoa</taxon>
        <taxon>Nematoda</taxon>
        <taxon>Enoplea</taxon>
        <taxon>Dorylaimia</taxon>
        <taxon>Trichinellida</taxon>
        <taxon>Trichinellidae</taxon>
        <taxon>Trichinella</taxon>
    </lineage>
</organism>
<dbReference type="OrthoDB" id="10355119at2759"/>
<gene>
    <name evidence="1" type="ORF">T4D_657</name>
</gene>
<evidence type="ECO:0000313" key="2">
    <source>
        <dbReference type="Proteomes" id="UP000054995"/>
    </source>
</evidence>
<dbReference type="EMBL" id="JYDT01000003">
    <property type="protein sequence ID" value="KRY93313.1"/>
    <property type="molecule type" value="Genomic_DNA"/>
</dbReference>
<sequence>MHTSAFSLLIDIVDGLCSFIIRGIDFTLVDRNRELKLAIRMESHHKFLRRKGLQLIVWKIYVANGHYSSQRKPCCPWPPPRCRTGVSTVFHANQENEQDNRSGFILTFSLCGHTYVHAEDWKGWTSHNKENHCYGNYFQIRRVTILLLNVMNNSERIYLEFLCVPTICGVPAKLELNAWQHLRNSMNSPAHQLFPDNEEQCESVVRKPTFSKCVKLTEQSTLFSKEAAHFNPQKDKLQTFKNIALGDSSTKT</sequence>
<accession>A0A0V1G573</accession>
<dbReference type="Proteomes" id="UP000054995">
    <property type="component" value="Unassembled WGS sequence"/>
</dbReference>
<keyword evidence="2" id="KW-1185">Reference proteome</keyword>
<proteinExistence type="predicted"/>
<dbReference type="AlphaFoldDB" id="A0A0V1G573"/>
<evidence type="ECO:0000313" key="1">
    <source>
        <dbReference type="EMBL" id="KRY93313.1"/>
    </source>
</evidence>
<protein>
    <submittedName>
        <fullName evidence="1">Uncharacterized protein</fullName>
    </submittedName>
</protein>
<name>A0A0V1G573_TRIPS</name>
<reference evidence="1 2" key="1">
    <citation type="submission" date="2015-01" db="EMBL/GenBank/DDBJ databases">
        <title>Evolution of Trichinella species and genotypes.</title>
        <authorList>
            <person name="Korhonen P.K."/>
            <person name="Edoardo P."/>
            <person name="Giuseppe L.R."/>
            <person name="Gasser R.B."/>
        </authorList>
    </citation>
    <scope>NUCLEOTIDE SEQUENCE [LARGE SCALE GENOMIC DNA]</scope>
    <source>
        <strain evidence="1">ISS470</strain>
    </source>
</reference>